<dbReference type="PANTHER" id="PTHR33692">
    <property type="entry name" value="RIBOSOME MATURATION FACTOR RIMM"/>
    <property type="match status" value="1"/>
</dbReference>
<dbReference type="PANTHER" id="PTHR33692:SF1">
    <property type="entry name" value="RIBOSOME MATURATION FACTOR RIMM"/>
    <property type="match status" value="1"/>
</dbReference>
<dbReference type="InterPro" id="IPR056792">
    <property type="entry name" value="PRC_RimM"/>
</dbReference>
<dbReference type="SUPFAM" id="SSF50346">
    <property type="entry name" value="PRC-barrel domain"/>
    <property type="match status" value="1"/>
</dbReference>
<name>A0A923SLI7_9FIRM</name>
<dbReference type="Proteomes" id="UP000644115">
    <property type="component" value="Unassembled WGS sequence"/>
</dbReference>
<dbReference type="GO" id="GO:0043022">
    <property type="term" value="F:ribosome binding"/>
    <property type="evidence" value="ECO:0007669"/>
    <property type="project" value="InterPro"/>
</dbReference>
<dbReference type="AlphaFoldDB" id="A0A923SLI7"/>
<keyword evidence="2 5" id="KW-0690">Ribosome biogenesis</keyword>
<evidence type="ECO:0000256" key="4">
    <source>
        <dbReference type="ARBA" id="ARBA00023186"/>
    </source>
</evidence>
<dbReference type="GO" id="GO:0042274">
    <property type="term" value="P:ribosomal small subunit biogenesis"/>
    <property type="evidence" value="ECO:0007669"/>
    <property type="project" value="UniProtKB-UniRule"/>
</dbReference>
<evidence type="ECO:0000259" key="6">
    <source>
        <dbReference type="Pfam" id="PF01782"/>
    </source>
</evidence>
<dbReference type="InterPro" id="IPR011961">
    <property type="entry name" value="RimM"/>
</dbReference>
<dbReference type="RefSeq" id="WP_249286756.1">
    <property type="nucleotide sequence ID" value="NZ_JACRWC010000058.1"/>
</dbReference>
<evidence type="ECO:0000256" key="2">
    <source>
        <dbReference type="ARBA" id="ARBA00022517"/>
    </source>
</evidence>
<proteinExistence type="inferred from homology"/>
<comment type="domain">
    <text evidence="5">The PRC barrel domain binds ribosomal protein uS19.</text>
</comment>
<dbReference type="GO" id="GO:0005737">
    <property type="term" value="C:cytoplasm"/>
    <property type="evidence" value="ECO:0007669"/>
    <property type="project" value="UniProtKB-SubCell"/>
</dbReference>
<feature type="domain" description="RimM N-terminal" evidence="6">
    <location>
        <begin position="6"/>
        <end position="82"/>
    </location>
</feature>
<protein>
    <recommendedName>
        <fullName evidence="5">Ribosome maturation factor RimM</fullName>
    </recommendedName>
</protein>
<dbReference type="Pfam" id="PF01782">
    <property type="entry name" value="RimM"/>
    <property type="match status" value="1"/>
</dbReference>
<comment type="function">
    <text evidence="5">An accessory protein needed during the final step in the assembly of 30S ribosomal subunit, possibly for assembly of the head region. Essential for efficient processing of 16S rRNA. May be needed both before and after RbfA during the maturation of 16S rRNA. It has affinity for free ribosomal 30S subunits but not for 70S ribosomes.</text>
</comment>
<feature type="domain" description="Ribosome maturation factor RimM PRC barrel" evidence="7">
    <location>
        <begin position="96"/>
        <end position="162"/>
    </location>
</feature>
<gene>
    <name evidence="5 8" type="primary">rimM</name>
    <name evidence="8" type="ORF">H8876_04760</name>
</gene>
<sequence length="165" mass="18444">MEKIKIGKIVNAVGLKGEVKVYNYSDSEEVYERTPEIYAGDRLLKVQNVRMQKNMVILKLSGIDDRNAAEAAKGTELFITEADLPELPEGQFYIRDLIGMEVEEQGGSFHGVVTDVLQNTAQDIFEVKRDDGKTVLIPKVDAFVQKIDGKERLITVTLIEGLTDL</sequence>
<dbReference type="InterPro" id="IPR002676">
    <property type="entry name" value="RimM_N"/>
</dbReference>
<dbReference type="Pfam" id="PF24986">
    <property type="entry name" value="PRC_RimM"/>
    <property type="match status" value="1"/>
</dbReference>
<keyword evidence="3 5" id="KW-0698">rRNA processing</keyword>
<dbReference type="EMBL" id="JACRWC010000058">
    <property type="protein sequence ID" value="MBC5999304.1"/>
    <property type="molecule type" value="Genomic_DNA"/>
</dbReference>
<dbReference type="NCBIfam" id="TIGR02273">
    <property type="entry name" value="16S_RimM"/>
    <property type="match status" value="1"/>
</dbReference>
<dbReference type="InterPro" id="IPR036976">
    <property type="entry name" value="RimM_N_sf"/>
</dbReference>
<accession>A0A923SLI7</accession>
<keyword evidence="4 5" id="KW-0143">Chaperone</keyword>
<dbReference type="SUPFAM" id="SSF50447">
    <property type="entry name" value="Translation proteins"/>
    <property type="match status" value="1"/>
</dbReference>
<dbReference type="InterPro" id="IPR009000">
    <property type="entry name" value="Transl_B-barrel_sf"/>
</dbReference>
<evidence type="ECO:0000313" key="8">
    <source>
        <dbReference type="EMBL" id="MBC5999304.1"/>
    </source>
</evidence>
<comment type="similarity">
    <text evidence="5">Belongs to the RimM family.</text>
</comment>
<evidence type="ECO:0000259" key="7">
    <source>
        <dbReference type="Pfam" id="PF24986"/>
    </source>
</evidence>
<reference evidence="8" key="1">
    <citation type="submission" date="2020-08" db="EMBL/GenBank/DDBJ databases">
        <authorList>
            <person name="Liu C."/>
            <person name="Sun Q."/>
        </authorList>
    </citation>
    <scope>NUCLEOTIDE SEQUENCE</scope>
    <source>
        <strain evidence="8">BX16</strain>
    </source>
</reference>
<organism evidence="8 9">
    <name type="scientific">Lentihominibacter faecis</name>
    <dbReference type="NCBI Taxonomy" id="2764712"/>
    <lineage>
        <taxon>Bacteria</taxon>
        <taxon>Bacillati</taxon>
        <taxon>Bacillota</taxon>
        <taxon>Clostridia</taxon>
        <taxon>Peptostreptococcales</taxon>
        <taxon>Anaerovoracaceae</taxon>
        <taxon>Lentihominibacter</taxon>
    </lineage>
</organism>
<dbReference type="Gene3D" id="2.40.30.60">
    <property type="entry name" value="RimM"/>
    <property type="match status" value="1"/>
</dbReference>
<dbReference type="InterPro" id="IPR011033">
    <property type="entry name" value="PRC_barrel-like_sf"/>
</dbReference>
<keyword evidence="9" id="KW-1185">Reference proteome</keyword>
<comment type="subunit">
    <text evidence="5">Binds ribosomal protein uS19.</text>
</comment>
<dbReference type="Gene3D" id="2.30.30.240">
    <property type="entry name" value="PRC-barrel domain"/>
    <property type="match status" value="1"/>
</dbReference>
<evidence type="ECO:0000256" key="1">
    <source>
        <dbReference type="ARBA" id="ARBA00022490"/>
    </source>
</evidence>
<evidence type="ECO:0000313" key="9">
    <source>
        <dbReference type="Proteomes" id="UP000644115"/>
    </source>
</evidence>
<comment type="subcellular location">
    <subcellularLocation>
        <location evidence="5">Cytoplasm</location>
    </subcellularLocation>
</comment>
<keyword evidence="1 5" id="KW-0963">Cytoplasm</keyword>
<evidence type="ECO:0000256" key="5">
    <source>
        <dbReference type="HAMAP-Rule" id="MF_00014"/>
    </source>
</evidence>
<evidence type="ECO:0000256" key="3">
    <source>
        <dbReference type="ARBA" id="ARBA00022552"/>
    </source>
</evidence>
<dbReference type="HAMAP" id="MF_00014">
    <property type="entry name" value="Ribosome_mat_RimM"/>
    <property type="match status" value="1"/>
</dbReference>
<dbReference type="GO" id="GO:0006364">
    <property type="term" value="P:rRNA processing"/>
    <property type="evidence" value="ECO:0007669"/>
    <property type="project" value="UniProtKB-UniRule"/>
</dbReference>
<dbReference type="GO" id="GO:0005840">
    <property type="term" value="C:ribosome"/>
    <property type="evidence" value="ECO:0007669"/>
    <property type="project" value="InterPro"/>
</dbReference>
<comment type="caution">
    <text evidence="8">The sequence shown here is derived from an EMBL/GenBank/DDBJ whole genome shotgun (WGS) entry which is preliminary data.</text>
</comment>